<dbReference type="Pfam" id="PF25575">
    <property type="entry name" value="TPR_BSK1_C"/>
    <property type="match status" value="1"/>
</dbReference>
<reference evidence="4" key="1">
    <citation type="submission" date="2021-01" db="EMBL/GenBank/DDBJ databases">
        <title>Adiantum capillus-veneris genome.</title>
        <authorList>
            <person name="Fang Y."/>
            <person name="Liao Q."/>
        </authorList>
    </citation>
    <scope>NUCLEOTIDE SEQUENCE</scope>
    <source>
        <strain evidence="4">H3</strain>
        <tissue evidence="4">Leaf</tissue>
    </source>
</reference>
<dbReference type="PROSITE" id="PS50297">
    <property type="entry name" value="ANK_REP_REGION"/>
    <property type="match status" value="5"/>
</dbReference>
<evidence type="ECO:0000313" key="4">
    <source>
        <dbReference type="EMBL" id="KAI5071472.1"/>
    </source>
</evidence>
<keyword evidence="1" id="KW-0040">ANK repeat</keyword>
<dbReference type="SUPFAM" id="SSF48403">
    <property type="entry name" value="Ankyrin repeat"/>
    <property type="match status" value="1"/>
</dbReference>
<feature type="repeat" description="ANK" evidence="1">
    <location>
        <begin position="110"/>
        <end position="142"/>
    </location>
</feature>
<dbReference type="InterPro" id="IPR058209">
    <property type="entry name" value="TPR_BSK1_C"/>
</dbReference>
<proteinExistence type="predicted"/>
<dbReference type="InterPro" id="IPR036770">
    <property type="entry name" value="Ankyrin_rpt-contain_sf"/>
</dbReference>
<organism evidence="4 5">
    <name type="scientific">Adiantum capillus-veneris</name>
    <name type="common">Maidenhair fern</name>
    <dbReference type="NCBI Taxonomy" id="13818"/>
    <lineage>
        <taxon>Eukaryota</taxon>
        <taxon>Viridiplantae</taxon>
        <taxon>Streptophyta</taxon>
        <taxon>Embryophyta</taxon>
        <taxon>Tracheophyta</taxon>
        <taxon>Polypodiopsida</taxon>
        <taxon>Polypodiidae</taxon>
        <taxon>Polypodiales</taxon>
        <taxon>Pteridineae</taxon>
        <taxon>Pteridaceae</taxon>
        <taxon>Vittarioideae</taxon>
        <taxon>Adiantum</taxon>
    </lineage>
</organism>
<dbReference type="Gene3D" id="1.25.40.20">
    <property type="entry name" value="Ankyrin repeat-containing domain"/>
    <property type="match status" value="4"/>
</dbReference>
<dbReference type="Gene3D" id="1.25.40.10">
    <property type="entry name" value="Tetratricopeptide repeat domain"/>
    <property type="match status" value="1"/>
</dbReference>
<dbReference type="SMART" id="SM00248">
    <property type="entry name" value="ANK"/>
    <property type="match status" value="7"/>
</dbReference>
<dbReference type="EMBL" id="JABFUD020000013">
    <property type="protein sequence ID" value="KAI5071472.1"/>
    <property type="molecule type" value="Genomic_DNA"/>
</dbReference>
<dbReference type="PANTHER" id="PTHR46224">
    <property type="entry name" value="ANKYRIN REPEAT FAMILY PROTEIN"/>
    <property type="match status" value="1"/>
</dbReference>
<protein>
    <recommendedName>
        <fullName evidence="3">Serine/threonine-protein kinase BSK1-like TPR repeats domain-containing protein</fullName>
    </recommendedName>
</protein>
<dbReference type="InterPro" id="IPR019734">
    <property type="entry name" value="TPR_rpt"/>
</dbReference>
<dbReference type="PANTHER" id="PTHR46224:SF6">
    <property type="entry name" value="ANKYRIN REPEAT FAMILY PROTEIN"/>
    <property type="match status" value="1"/>
</dbReference>
<accession>A0A9D4UQ13</accession>
<evidence type="ECO:0000259" key="3">
    <source>
        <dbReference type="Pfam" id="PF25575"/>
    </source>
</evidence>
<keyword evidence="5" id="KW-1185">Reference proteome</keyword>
<dbReference type="PROSITE" id="PS50088">
    <property type="entry name" value="ANK_REPEAT"/>
    <property type="match status" value="5"/>
</dbReference>
<feature type="repeat" description="ANK" evidence="1">
    <location>
        <begin position="241"/>
        <end position="273"/>
    </location>
</feature>
<dbReference type="InterPro" id="IPR051616">
    <property type="entry name" value="Cul2-RING_E3_ligase_SR"/>
</dbReference>
<dbReference type="PRINTS" id="PR01415">
    <property type="entry name" value="ANKYRIN"/>
</dbReference>
<evidence type="ECO:0000256" key="1">
    <source>
        <dbReference type="PROSITE-ProRule" id="PRU00023"/>
    </source>
</evidence>
<evidence type="ECO:0000313" key="5">
    <source>
        <dbReference type="Proteomes" id="UP000886520"/>
    </source>
</evidence>
<keyword evidence="2" id="KW-0802">TPR repeat</keyword>
<dbReference type="SMART" id="SM00028">
    <property type="entry name" value="TPR"/>
    <property type="match status" value="3"/>
</dbReference>
<feature type="repeat" description="TPR" evidence="2">
    <location>
        <begin position="422"/>
        <end position="455"/>
    </location>
</feature>
<sequence length="551" mass="59605">MTKSSILSTDLYFPPAAVQGMKSSVDAAGALAARDKVSRLLVAARDEDPRGLKEAAAAFDEGQGVAKAVLDVKDANGRGALHFAAQNGNDAVCQYLLEELSFPVDLRDNDGETPLIHAARQGHFQTAMCLLEHGADPGAKANELDATALHHAAGAGSAEIVQLLLERGADVNVPSDAGPPLIWAAGHDRFDVVKLLLDHGADPNSSTDDDVTALIAAAAAGACAIVDLLVAEKASVNISAGGATPLHIAADFGNDKMVNSLLKAGANADALDDDGMKPIMAAALKGNKEIVSALLPVTTPDPKISDWSYSGVLSYAQHLNMDEQEKEKHTNADKSEIDSKLVPVEVSSEKKEKSLQAKARGDEEYKNKNFMSAVDAYTQALEFDPYNATVLSNRSLCWMRVGQPEQALTDAKLVRQLFPDWVKGCYREGSALRLLQRYEEAANAFYEGVKLDPNNKELVNAFREAVEAGKRFYEALDRELKPVSSYLFKMMVMSDDATPAKACITKRGKEIVIVRLCTMIKRQKGKLFFHQCVDSHLKVDLLELHVFYHLC</sequence>
<dbReference type="AlphaFoldDB" id="A0A9D4UQ13"/>
<dbReference type="Proteomes" id="UP000886520">
    <property type="component" value="Chromosome 13"/>
</dbReference>
<dbReference type="OrthoDB" id="20872at2759"/>
<dbReference type="InterPro" id="IPR011990">
    <property type="entry name" value="TPR-like_helical_dom_sf"/>
</dbReference>
<gene>
    <name evidence="4" type="ORF">GOP47_0013723</name>
</gene>
<feature type="domain" description="Serine/threonine-protein kinase BSK1-like TPR repeats" evidence="3">
    <location>
        <begin position="345"/>
        <end position="426"/>
    </location>
</feature>
<evidence type="ECO:0000256" key="2">
    <source>
        <dbReference type="PROSITE-ProRule" id="PRU00339"/>
    </source>
</evidence>
<comment type="caution">
    <text evidence="4">The sequence shown here is derived from an EMBL/GenBank/DDBJ whole genome shotgun (WGS) entry which is preliminary data.</text>
</comment>
<feature type="repeat" description="ANK" evidence="1">
    <location>
        <begin position="176"/>
        <end position="208"/>
    </location>
</feature>
<dbReference type="InterPro" id="IPR002110">
    <property type="entry name" value="Ankyrin_rpt"/>
</dbReference>
<feature type="repeat" description="ANK" evidence="1">
    <location>
        <begin position="144"/>
        <end position="176"/>
    </location>
</feature>
<dbReference type="SUPFAM" id="SSF48452">
    <property type="entry name" value="TPR-like"/>
    <property type="match status" value="1"/>
</dbReference>
<dbReference type="PROSITE" id="PS50005">
    <property type="entry name" value="TPR"/>
    <property type="match status" value="1"/>
</dbReference>
<name>A0A9D4UQ13_ADICA</name>
<feature type="repeat" description="ANK" evidence="1">
    <location>
        <begin position="76"/>
        <end position="98"/>
    </location>
</feature>
<dbReference type="Pfam" id="PF12796">
    <property type="entry name" value="Ank_2"/>
    <property type="match status" value="3"/>
</dbReference>